<name>A0A090WPR0_9FLAO</name>
<protein>
    <submittedName>
        <fullName evidence="1">Uncharacterized protein</fullName>
    </submittedName>
</protein>
<reference evidence="1" key="1">
    <citation type="journal article" date="2014" name="Genome Announc.">
        <title>Draft Genome Sequences of Marine Flavobacterium Algibacter lectus Strains SS8 and NR4.</title>
        <authorList>
            <person name="Takatani N."/>
            <person name="Nakanishi M."/>
            <person name="Meirelles P."/>
            <person name="Mino S."/>
            <person name="Suda W."/>
            <person name="Oshima K."/>
            <person name="Hattori M."/>
            <person name="Ohkuma M."/>
            <person name="Hosokawa M."/>
            <person name="Miyashita K."/>
            <person name="Thompson F.L."/>
            <person name="Niwa A."/>
            <person name="Sawabe T."/>
            <person name="Sawabe T."/>
        </authorList>
    </citation>
    <scope>NUCLEOTIDE SEQUENCE [LARGE SCALE GENOMIC DNA]</scope>
    <source>
        <strain evidence="1">JCM 19274</strain>
    </source>
</reference>
<organism evidence="1 2">
    <name type="scientific">Algibacter lectus</name>
    <dbReference type="NCBI Taxonomy" id="221126"/>
    <lineage>
        <taxon>Bacteria</taxon>
        <taxon>Pseudomonadati</taxon>
        <taxon>Bacteroidota</taxon>
        <taxon>Flavobacteriia</taxon>
        <taxon>Flavobacteriales</taxon>
        <taxon>Flavobacteriaceae</taxon>
        <taxon>Algibacter</taxon>
    </lineage>
</organism>
<dbReference type="Proteomes" id="UP000029643">
    <property type="component" value="Unassembled WGS sequence"/>
</dbReference>
<accession>A0A090WPR0</accession>
<gene>
    <name evidence="1" type="ORF">JCM19274_4170</name>
</gene>
<comment type="caution">
    <text evidence="1">The sequence shown here is derived from an EMBL/GenBank/DDBJ whole genome shotgun (WGS) entry which is preliminary data.</text>
</comment>
<sequence length="45" mass="4496">MLSEFKSIKNFVFYSSSFDASASTSGAASSATSSTAGVAAAILAR</sequence>
<proteinExistence type="predicted"/>
<evidence type="ECO:0000313" key="1">
    <source>
        <dbReference type="EMBL" id="GAL79085.1"/>
    </source>
</evidence>
<dbReference type="EMBL" id="BBNU01000005">
    <property type="protein sequence ID" value="GAL79085.1"/>
    <property type="molecule type" value="Genomic_DNA"/>
</dbReference>
<dbReference type="AlphaFoldDB" id="A0A090WPR0"/>
<evidence type="ECO:0000313" key="2">
    <source>
        <dbReference type="Proteomes" id="UP000029643"/>
    </source>
</evidence>